<evidence type="ECO:0000313" key="2">
    <source>
        <dbReference type="Proteomes" id="UP001596215"/>
    </source>
</evidence>
<gene>
    <name evidence="1" type="ORF">ACFP73_06550</name>
</gene>
<organism evidence="1 2">
    <name type="scientific">Tatumella punctata</name>
    <dbReference type="NCBI Taxonomy" id="399969"/>
    <lineage>
        <taxon>Bacteria</taxon>
        <taxon>Pseudomonadati</taxon>
        <taxon>Pseudomonadota</taxon>
        <taxon>Gammaproteobacteria</taxon>
        <taxon>Enterobacterales</taxon>
        <taxon>Erwiniaceae</taxon>
        <taxon>Tatumella</taxon>
    </lineage>
</organism>
<comment type="caution">
    <text evidence="1">The sequence shown here is derived from an EMBL/GenBank/DDBJ whole genome shotgun (WGS) entry which is preliminary data.</text>
</comment>
<evidence type="ECO:0000313" key="1">
    <source>
        <dbReference type="EMBL" id="MFC6361764.1"/>
    </source>
</evidence>
<name>A0ABW1VNQ8_9GAMM</name>
<keyword evidence="2" id="KW-1185">Reference proteome</keyword>
<proteinExistence type="predicted"/>
<reference evidence="2" key="1">
    <citation type="journal article" date="2019" name="Int. J. Syst. Evol. Microbiol.">
        <title>The Global Catalogue of Microorganisms (GCM) 10K type strain sequencing project: providing services to taxonomists for standard genome sequencing and annotation.</title>
        <authorList>
            <consortium name="The Broad Institute Genomics Platform"/>
            <consortium name="The Broad Institute Genome Sequencing Center for Infectious Disease"/>
            <person name="Wu L."/>
            <person name="Ma J."/>
        </authorList>
    </citation>
    <scope>NUCLEOTIDE SEQUENCE [LARGE SCALE GENOMIC DNA]</scope>
    <source>
        <strain evidence="2">CGMCC 4.1530</strain>
    </source>
</reference>
<dbReference type="EMBL" id="JBHSUC010000005">
    <property type="protein sequence ID" value="MFC6361764.1"/>
    <property type="molecule type" value="Genomic_DNA"/>
</dbReference>
<dbReference type="Proteomes" id="UP001596215">
    <property type="component" value="Unassembled WGS sequence"/>
</dbReference>
<accession>A0ABW1VNQ8</accession>
<protein>
    <submittedName>
        <fullName evidence="1">Uncharacterized protein</fullName>
    </submittedName>
</protein>
<dbReference type="RefSeq" id="WP_343878243.1">
    <property type="nucleotide sequence ID" value="NZ_BAAAFW010000095.1"/>
</dbReference>
<sequence length="63" mass="7165">MKEAIGGIAVYRDDFYPITIVHLPDDQDSLRLAGFFIRQSDGNEMTSYIPADIDINAEDWKSE</sequence>